<dbReference type="Proteomes" id="UP000730481">
    <property type="component" value="Unassembled WGS sequence"/>
</dbReference>
<reference evidence="2" key="2">
    <citation type="submission" date="2020-02" db="EMBL/GenBank/DDBJ databases">
        <title>Identification and distribution of gene clusters putatively required for synthesis of sphingolipid metabolism inhibitors in phylogenetically diverse species of the filamentous fungus Fusarium.</title>
        <authorList>
            <person name="Kim H.-S."/>
            <person name="Busman M."/>
            <person name="Brown D.W."/>
            <person name="Divon H."/>
            <person name="Uhlig S."/>
            <person name="Proctor R.H."/>
        </authorList>
    </citation>
    <scope>NUCLEOTIDE SEQUENCE</scope>
    <source>
        <strain evidence="2">NRRL 25174</strain>
    </source>
</reference>
<name>A0A9P5A6C2_9HYPO</name>
<evidence type="ECO:0000256" key="1">
    <source>
        <dbReference type="SAM" id="MobiDB-lite"/>
    </source>
</evidence>
<accession>A0A9P5A6C2</accession>
<gene>
    <name evidence="2" type="ORF">FBEOM_13670</name>
</gene>
<sequence length="118" mass="12661">MVGNVVANGLNMNRGERMIARVESAAEELAMRISELHEFMATAQGSTLVAQLSEVVPQQIEFQDNVSHEHSSQETVPRESSSPGVIVPGAISSATRSSEVPVTRRFPSGRCRSTSHGA</sequence>
<evidence type="ECO:0000313" key="3">
    <source>
        <dbReference type="Proteomes" id="UP000730481"/>
    </source>
</evidence>
<dbReference type="AlphaFoldDB" id="A0A9P5A6C2"/>
<dbReference type="OrthoDB" id="4174112at2759"/>
<reference evidence="2" key="1">
    <citation type="journal article" date="2017" name="Mycologia">
        <title>Fusarium algeriense, sp. nov., a novel toxigenic crown rot pathogen of durum wheat from Algeria is nested in the Fusarium burgessii species complex.</title>
        <authorList>
            <person name="Laraba I."/>
            <person name="Keddad A."/>
            <person name="Boureghda H."/>
            <person name="Abdallah N."/>
            <person name="Vaughan M.M."/>
            <person name="Proctor R.H."/>
            <person name="Busman M."/>
            <person name="O'Donnell K."/>
        </authorList>
    </citation>
    <scope>NUCLEOTIDE SEQUENCE</scope>
    <source>
        <strain evidence="2">NRRL 25174</strain>
    </source>
</reference>
<comment type="caution">
    <text evidence="2">The sequence shown here is derived from an EMBL/GenBank/DDBJ whole genome shotgun (WGS) entry which is preliminary data.</text>
</comment>
<dbReference type="EMBL" id="PVQB02001047">
    <property type="protein sequence ID" value="KAF4332539.1"/>
    <property type="molecule type" value="Genomic_DNA"/>
</dbReference>
<feature type="region of interest" description="Disordered" evidence="1">
    <location>
        <begin position="65"/>
        <end position="118"/>
    </location>
</feature>
<evidence type="ECO:0000313" key="2">
    <source>
        <dbReference type="EMBL" id="KAF4332539.1"/>
    </source>
</evidence>
<keyword evidence="3" id="KW-1185">Reference proteome</keyword>
<protein>
    <submittedName>
        <fullName evidence="2">Uncharacterized protein</fullName>
    </submittedName>
</protein>
<proteinExistence type="predicted"/>
<feature type="compositionally biased region" description="Polar residues" evidence="1">
    <location>
        <begin position="73"/>
        <end position="83"/>
    </location>
</feature>
<organism evidence="2 3">
    <name type="scientific">Fusarium beomiforme</name>
    <dbReference type="NCBI Taxonomy" id="44412"/>
    <lineage>
        <taxon>Eukaryota</taxon>
        <taxon>Fungi</taxon>
        <taxon>Dikarya</taxon>
        <taxon>Ascomycota</taxon>
        <taxon>Pezizomycotina</taxon>
        <taxon>Sordariomycetes</taxon>
        <taxon>Hypocreomycetidae</taxon>
        <taxon>Hypocreales</taxon>
        <taxon>Nectriaceae</taxon>
        <taxon>Fusarium</taxon>
        <taxon>Fusarium burgessii species complex</taxon>
    </lineage>
</organism>